<proteinExistence type="predicted"/>
<protein>
    <submittedName>
        <fullName evidence="2">NUDIX hydrolase</fullName>
    </submittedName>
</protein>
<dbReference type="SUPFAM" id="SSF55811">
    <property type="entry name" value="Nudix"/>
    <property type="match status" value="1"/>
</dbReference>
<keyword evidence="3" id="KW-1185">Reference proteome</keyword>
<dbReference type="EMBL" id="JOTM01000027">
    <property type="protein sequence ID" value="KEK22641.1"/>
    <property type="molecule type" value="Genomic_DNA"/>
</dbReference>
<dbReference type="Proteomes" id="UP000027778">
    <property type="component" value="Unassembled WGS sequence"/>
</dbReference>
<name>A0A073K7W5_9BACI</name>
<feature type="domain" description="Nudix hydrolase" evidence="1">
    <location>
        <begin position="27"/>
        <end position="158"/>
    </location>
</feature>
<dbReference type="STRING" id="574375.AZF08_14550"/>
<evidence type="ECO:0000313" key="2">
    <source>
        <dbReference type="EMBL" id="KEK22641.1"/>
    </source>
</evidence>
<dbReference type="GO" id="GO:0016787">
    <property type="term" value="F:hydrolase activity"/>
    <property type="evidence" value="ECO:0007669"/>
    <property type="project" value="UniProtKB-KW"/>
</dbReference>
<dbReference type="PROSITE" id="PS51462">
    <property type="entry name" value="NUDIX"/>
    <property type="match status" value="1"/>
</dbReference>
<gene>
    <name evidence="2" type="ORF">BAGA_16860</name>
</gene>
<dbReference type="Pfam" id="PF00293">
    <property type="entry name" value="NUDIX"/>
    <property type="match status" value="1"/>
</dbReference>
<dbReference type="InterPro" id="IPR015797">
    <property type="entry name" value="NUDIX_hydrolase-like_dom_sf"/>
</dbReference>
<keyword evidence="2" id="KW-0378">Hydrolase</keyword>
<dbReference type="OrthoDB" id="9804442at2"/>
<evidence type="ECO:0000313" key="3">
    <source>
        <dbReference type="Proteomes" id="UP000027778"/>
    </source>
</evidence>
<comment type="caution">
    <text evidence="2">The sequence shown here is derived from an EMBL/GenBank/DDBJ whole genome shotgun (WGS) entry which is preliminary data.</text>
</comment>
<dbReference type="RefSeq" id="WP_033677025.1">
    <property type="nucleotide sequence ID" value="NZ_JOTM01000027.1"/>
</dbReference>
<dbReference type="Gene3D" id="3.90.79.10">
    <property type="entry name" value="Nucleoside Triphosphate Pyrophosphohydrolase"/>
    <property type="match status" value="1"/>
</dbReference>
<sequence length="165" mass="19464">MTMIYTNYGEERVKLTWKKADILPEYTRITSVHGFCFYKGKIVLIDHPKRSWDFPGGHIEKNETSEECLQREVWEEGYVKGECTLLGYIIVDHSENPNWNEDGPYPKIGYQPFYRMDITEVHDFSGEYESGRRIFVKPSEVTVYYPKWNEIYNEILASALSVSER</sequence>
<accession>A0A073K7W5</accession>
<evidence type="ECO:0000259" key="1">
    <source>
        <dbReference type="PROSITE" id="PS51462"/>
    </source>
</evidence>
<dbReference type="InterPro" id="IPR000086">
    <property type="entry name" value="NUDIX_hydrolase_dom"/>
</dbReference>
<dbReference type="eggNOG" id="COG0494">
    <property type="taxonomic scope" value="Bacteria"/>
</dbReference>
<reference evidence="2 3" key="1">
    <citation type="submission" date="2014-06" db="EMBL/GenBank/DDBJ databases">
        <title>Draft genome sequence of Bacillus gaemokensis JCM 15801 (MCCC 1A00707).</title>
        <authorList>
            <person name="Lai Q."/>
            <person name="Liu Y."/>
            <person name="Shao Z."/>
        </authorList>
    </citation>
    <scope>NUCLEOTIDE SEQUENCE [LARGE SCALE GENOMIC DNA]</scope>
    <source>
        <strain evidence="2 3">JCM 15801</strain>
    </source>
</reference>
<dbReference type="AlphaFoldDB" id="A0A073K7W5"/>
<organism evidence="2 3">
    <name type="scientific">Bacillus gaemokensis</name>
    <dbReference type="NCBI Taxonomy" id="574375"/>
    <lineage>
        <taxon>Bacteria</taxon>
        <taxon>Bacillati</taxon>
        <taxon>Bacillota</taxon>
        <taxon>Bacilli</taxon>
        <taxon>Bacillales</taxon>
        <taxon>Bacillaceae</taxon>
        <taxon>Bacillus</taxon>
        <taxon>Bacillus cereus group</taxon>
    </lineage>
</organism>